<dbReference type="GO" id="GO:0004843">
    <property type="term" value="F:cysteine-type deubiquitinase activity"/>
    <property type="evidence" value="ECO:0007669"/>
    <property type="project" value="UniProtKB-UniRule"/>
</dbReference>
<dbReference type="GO" id="GO:0006897">
    <property type="term" value="P:endocytosis"/>
    <property type="evidence" value="ECO:0007669"/>
    <property type="project" value="UniProtKB-KW"/>
</dbReference>
<evidence type="ECO:0000256" key="5">
    <source>
        <dbReference type="ARBA" id="ARBA00022490"/>
    </source>
</evidence>
<evidence type="ECO:0000256" key="11">
    <source>
        <dbReference type="ARBA" id="ARBA00022786"/>
    </source>
</evidence>
<dbReference type="PANTHER" id="PTHR21646">
    <property type="entry name" value="UBIQUITIN CARBOXYL-TERMINAL HYDROLASE"/>
    <property type="match status" value="1"/>
</dbReference>
<evidence type="ECO:0000256" key="16">
    <source>
        <dbReference type="RuleBase" id="RU366025"/>
    </source>
</evidence>
<dbReference type="PROSITE" id="PS00973">
    <property type="entry name" value="USP_2"/>
    <property type="match status" value="1"/>
</dbReference>
<dbReference type="FunFam" id="3.30.2230.10:FF:000001">
    <property type="entry name" value="Ubiquitinyl hydrolase 1"/>
    <property type="match status" value="1"/>
</dbReference>
<feature type="region of interest" description="Disordered" evidence="17">
    <location>
        <begin position="227"/>
        <end position="292"/>
    </location>
</feature>
<evidence type="ECO:0000313" key="22">
    <source>
        <dbReference type="Proteomes" id="UP001054837"/>
    </source>
</evidence>
<dbReference type="SUPFAM" id="SSF143791">
    <property type="entry name" value="DUSP-like"/>
    <property type="match status" value="2"/>
</dbReference>
<dbReference type="Pfam" id="PF00443">
    <property type="entry name" value="UCH"/>
    <property type="match status" value="1"/>
</dbReference>
<feature type="region of interest" description="Disordered" evidence="17">
    <location>
        <begin position="343"/>
        <end position="366"/>
    </location>
</feature>
<keyword evidence="7 16" id="KW-0645">Protease</keyword>
<keyword evidence="10 15" id="KW-0863">Zinc-finger</keyword>
<evidence type="ECO:0000256" key="2">
    <source>
        <dbReference type="ARBA" id="ARBA00004300"/>
    </source>
</evidence>
<keyword evidence="12 16" id="KW-0378">Hydrolase</keyword>
<dbReference type="InterPro" id="IPR050185">
    <property type="entry name" value="Ub_carboxyl-term_hydrolase"/>
</dbReference>
<dbReference type="EC" id="3.4.19.12" evidence="16"/>
<evidence type="ECO:0000259" key="18">
    <source>
        <dbReference type="PROSITE" id="PS50235"/>
    </source>
</evidence>
<feature type="compositionally biased region" description="Low complexity" evidence="17">
    <location>
        <begin position="905"/>
        <end position="920"/>
    </location>
</feature>
<evidence type="ECO:0000256" key="4">
    <source>
        <dbReference type="ARBA" id="ARBA00008269"/>
    </source>
</evidence>
<feature type="domain" description="UBP-type" evidence="19">
    <location>
        <begin position="1"/>
        <end position="95"/>
    </location>
</feature>
<evidence type="ECO:0000256" key="17">
    <source>
        <dbReference type="SAM" id="MobiDB-lite"/>
    </source>
</evidence>
<reference evidence="21 22" key="1">
    <citation type="submission" date="2021-06" db="EMBL/GenBank/DDBJ databases">
        <title>Caerostris darwini draft genome.</title>
        <authorList>
            <person name="Kono N."/>
            <person name="Arakawa K."/>
        </authorList>
    </citation>
    <scope>NUCLEOTIDE SEQUENCE [LARGE SCALE GENOMIC DNA]</scope>
</reference>
<comment type="caution">
    <text evidence="21">The sequence shown here is derived from an EMBL/GenBank/DDBJ whole genome shotgun (WGS) entry which is preliminary data.</text>
</comment>
<dbReference type="InterPro" id="IPR013083">
    <property type="entry name" value="Znf_RING/FYVE/PHD"/>
</dbReference>
<dbReference type="InterPro" id="IPR001607">
    <property type="entry name" value="Znf_UBP"/>
</dbReference>
<dbReference type="PROSITE" id="PS50271">
    <property type="entry name" value="ZF_UBP"/>
    <property type="match status" value="1"/>
</dbReference>
<comment type="similarity">
    <text evidence="4">Belongs to the peptidase C19 family. USP20/USP33 subfamily.</text>
</comment>
<dbReference type="AlphaFoldDB" id="A0AAV4MSB5"/>
<dbReference type="GO" id="GO:0048471">
    <property type="term" value="C:perinuclear region of cytoplasm"/>
    <property type="evidence" value="ECO:0007669"/>
    <property type="project" value="UniProtKB-SubCell"/>
</dbReference>
<dbReference type="PROSITE" id="PS50235">
    <property type="entry name" value="USP_3"/>
    <property type="match status" value="1"/>
</dbReference>
<dbReference type="SMART" id="SM00695">
    <property type="entry name" value="DUSP"/>
    <property type="match status" value="2"/>
</dbReference>
<keyword evidence="14" id="KW-0206">Cytoskeleton</keyword>
<dbReference type="InterPro" id="IPR038765">
    <property type="entry name" value="Papain-like_cys_pep_sf"/>
</dbReference>
<evidence type="ECO:0000313" key="21">
    <source>
        <dbReference type="EMBL" id="GIX75268.1"/>
    </source>
</evidence>
<feature type="compositionally biased region" description="Polar residues" evidence="17">
    <location>
        <begin position="383"/>
        <end position="401"/>
    </location>
</feature>
<organism evidence="21 22">
    <name type="scientific">Caerostris darwini</name>
    <dbReference type="NCBI Taxonomy" id="1538125"/>
    <lineage>
        <taxon>Eukaryota</taxon>
        <taxon>Metazoa</taxon>
        <taxon>Ecdysozoa</taxon>
        <taxon>Arthropoda</taxon>
        <taxon>Chelicerata</taxon>
        <taxon>Arachnida</taxon>
        <taxon>Araneae</taxon>
        <taxon>Araneomorphae</taxon>
        <taxon>Entelegynae</taxon>
        <taxon>Araneoidea</taxon>
        <taxon>Araneidae</taxon>
        <taxon>Caerostris</taxon>
    </lineage>
</organism>
<feature type="compositionally biased region" description="Polar residues" evidence="17">
    <location>
        <begin position="280"/>
        <end position="289"/>
    </location>
</feature>
<feature type="region of interest" description="Disordered" evidence="17">
    <location>
        <begin position="382"/>
        <end position="401"/>
    </location>
</feature>
<keyword evidence="22" id="KW-1185">Reference proteome</keyword>
<keyword evidence="9" id="KW-0677">Repeat</keyword>
<dbReference type="Gene3D" id="3.30.40.10">
    <property type="entry name" value="Zinc/RING finger domain, C3HC4 (zinc finger)"/>
    <property type="match status" value="1"/>
</dbReference>
<evidence type="ECO:0000256" key="9">
    <source>
        <dbReference type="ARBA" id="ARBA00022737"/>
    </source>
</evidence>
<dbReference type="InterPro" id="IPR006615">
    <property type="entry name" value="Pept_C19_DUSP"/>
</dbReference>
<evidence type="ECO:0000256" key="14">
    <source>
        <dbReference type="ARBA" id="ARBA00023212"/>
    </source>
</evidence>
<evidence type="ECO:0000256" key="10">
    <source>
        <dbReference type="ARBA" id="ARBA00022771"/>
    </source>
</evidence>
<feature type="compositionally biased region" description="Basic and acidic residues" evidence="17">
    <location>
        <begin position="235"/>
        <end position="245"/>
    </location>
</feature>
<feature type="compositionally biased region" description="Basic and acidic residues" evidence="17">
    <location>
        <begin position="354"/>
        <end position="366"/>
    </location>
</feature>
<dbReference type="GO" id="GO:0005813">
    <property type="term" value="C:centrosome"/>
    <property type="evidence" value="ECO:0007669"/>
    <property type="project" value="UniProtKB-SubCell"/>
</dbReference>
<dbReference type="GO" id="GO:0016579">
    <property type="term" value="P:protein deubiquitination"/>
    <property type="evidence" value="ECO:0007669"/>
    <property type="project" value="InterPro"/>
</dbReference>
<dbReference type="EMBL" id="BPLQ01000813">
    <property type="protein sequence ID" value="GIX75268.1"/>
    <property type="molecule type" value="Genomic_DNA"/>
</dbReference>
<feature type="domain" description="DUSP" evidence="20">
    <location>
        <begin position="661"/>
        <end position="756"/>
    </location>
</feature>
<proteinExistence type="inferred from homology"/>
<keyword evidence="16" id="KW-0788">Thiol protease</keyword>
<dbReference type="InterPro" id="IPR035927">
    <property type="entry name" value="DUSP-like_sf"/>
</dbReference>
<dbReference type="SUPFAM" id="SSF57850">
    <property type="entry name" value="RING/U-box"/>
    <property type="match status" value="1"/>
</dbReference>
<evidence type="ECO:0000256" key="6">
    <source>
        <dbReference type="ARBA" id="ARBA00022583"/>
    </source>
</evidence>
<dbReference type="InterPro" id="IPR018200">
    <property type="entry name" value="USP_CS"/>
</dbReference>
<evidence type="ECO:0000256" key="12">
    <source>
        <dbReference type="ARBA" id="ARBA00022801"/>
    </source>
</evidence>
<evidence type="ECO:0000259" key="19">
    <source>
        <dbReference type="PROSITE" id="PS50271"/>
    </source>
</evidence>
<evidence type="ECO:0000256" key="7">
    <source>
        <dbReference type="ARBA" id="ARBA00022670"/>
    </source>
</evidence>
<evidence type="ECO:0000256" key="1">
    <source>
        <dbReference type="ARBA" id="ARBA00000707"/>
    </source>
</evidence>
<sequence length="944" mass="105362">MDLKLKILLVVTPCDTCRKKGPHLWICLHRNCLCVGCNESGNSHCIKHFQKNKEHSLFLNLTSLRVYCLLCECEVFLENNDPPLPGMLPPHPLLPIKSETDSEDEYENDETIKPRGLTGLQNLGNTCYMNSAIQALSNCPQLTNFFLECGSFVRTEKKPGVAKSYMRLMKEMWHKKRPSYVVPSGIAYGIKIVCPVFRGCAQQDAQEFLRCFMDQLHEELKEPLVEVPTISVDSSESHEELESTRADSGIPASEDSSPSEGDYETCDSGLSSDKTCHAEGSNSKSTQAESGGATVALSATTTVKSVKPNSNISIQPSLHCSTISIHASDVNVQNKNVLPAIQEKQSAESCDTSLQDKESSIPKEDMQGTSDIKCECCCEEKPTNPQNNTSSLNKGSNQGSQLKHRNSHVLLNTIYNASKQKNIQFRSIISDIFDGKLLSSVQCLTCDTVSTTKETFQDLSLPIPSKDHLHMIHASQGNQRSGATCTDAYSHQGWFNTFFGWFLSWFWGPTINLQDCLAAFFSADELKGDNMYSCEKCKKLRNGIKFSKVIELPEVLSIHLKRFRHEVMFSTKISSYVSFPLEGLDMSAFLHKSYPRGVTTYDLASVICHHGTVGSGHYTAYCLNYLNDQWYEFDDQFVTAVDPEMVRHCEAYVLFYRKNGEEMIRKRQCAVELMDRSQTEQGLLRFHISKHWVNKFNNFAEPGPITNTDFLCIHGGVSPQKTAFANELCTVLPQAVWEYLHDTFGGGPPCTHLYICPICQAEQNSLNEKRKRELEEFTAMNAEFQHLENPSIYAISMSWFKIWENFVCREGEIPGPVDNTSICYVKNNQAVLKLGSDYCTVSKEVFQYLHGIYGGGPEVILQPNYAKHSSSNSCAKFSSSVSGGVHGKHVGQNTQVHTGLKGEASSQSYSSSCSSSNKTSCDSESKEISSSEEIFSSLLKHSII</sequence>
<dbReference type="CDD" id="cd02674">
    <property type="entry name" value="Peptidase_C19R"/>
    <property type="match status" value="1"/>
</dbReference>
<feature type="compositionally biased region" description="Polar residues" evidence="17">
    <location>
        <begin position="343"/>
        <end position="353"/>
    </location>
</feature>
<dbReference type="Proteomes" id="UP001054837">
    <property type="component" value="Unassembled WGS sequence"/>
</dbReference>
<dbReference type="SUPFAM" id="SSF54001">
    <property type="entry name" value="Cysteine proteinases"/>
    <property type="match status" value="1"/>
</dbReference>
<dbReference type="GO" id="GO:0008270">
    <property type="term" value="F:zinc ion binding"/>
    <property type="evidence" value="ECO:0007669"/>
    <property type="project" value="UniProtKB-KW"/>
</dbReference>
<dbReference type="Gene3D" id="3.30.2230.10">
    <property type="entry name" value="DUSP-like"/>
    <property type="match status" value="2"/>
</dbReference>
<dbReference type="PANTHER" id="PTHR21646:SF86">
    <property type="entry name" value="UBIQUITIN CARBOXYL-TERMINAL HYDROLASE"/>
    <property type="match status" value="1"/>
</dbReference>
<feature type="region of interest" description="Disordered" evidence="17">
    <location>
        <begin position="905"/>
        <end position="924"/>
    </location>
</feature>
<keyword evidence="6" id="KW-0254">Endocytosis</keyword>
<evidence type="ECO:0000256" key="8">
    <source>
        <dbReference type="ARBA" id="ARBA00022723"/>
    </source>
</evidence>
<dbReference type="GO" id="GO:0006508">
    <property type="term" value="P:proteolysis"/>
    <property type="evidence" value="ECO:0007669"/>
    <property type="project" value="UniProtKB-KW"/>
</dbReference>
<dbReference type="PROSITE" id="PS51283">
    <property type="entry name" value="DUSP"/>
    <property type="match status" value="2"/>
</dbReference>
<feature type="domain" description="USP" evidence="18">
    <location>
        <begin position="118"/>
        <end position="659"/>
    </location>
</feature>
<gene>
    <name evidence="21" type="primary">usp20</name>
    <name evidence="21" type="ORF">CDAR_604741</name>
</gene>
<comment type="subcellular location">
    <subcellularLocation>
        <location evidence="2">Cytoplasm</location>
        <location evidence="2">Cytoskeleton</location>
        <location evidence="2">Microtubule organizing center</location>
        <location evidence="2">Centrosome</location>
    </subcellularLocation>
    <subcellularLocation>
        <location evidence="3">Cytoplasm</location>
        <location evidence="3">Perinuclear region</location>
    </subcellularLocation>
</comment>
<keyword evidence="13" id="KW-0862">Zinc</keyword>
<dbReference type="PROSITE" id="PS00972">
    <property type="entry name" value="USP_1"/>
    <property type="match status" value="1"/>
</dbReference>
<keyword evidence="5" id="KW-0963">Cytoplasm</keyword>
<evidence type="ECO:0000259" key="20">
    <source>
        <dbReference type="PROSITE" id="PS51283"/>
    </source>
</evidence>
<keyword evidence="8" id="KW-0479">Metal-binding</keyword>
<evidence type="ECO:0000256" key="15">
    <source>
        <dbReference type="PROSITE-ProRule" id="PRU00502"/>
    </source>
</evidence>
<evidence type="ECO:0000256" key="3">
    <source>
        <dbReference type="ARBA" id="ARBA00004556"/>
    </source>
</evidence>
<feature type="domain" description="DUSP" evidence="20">
    <location>
        <begin position="765"/>
        <end position="865"/>
    </location>
</feature>
<dbReference type="Gene3D" id="3.90.70.10">
    <property type="entry name" value="Cysteine proteinases"/>
    <property type="match status" value="2"/>
</dbReference>
<protein>
    <recommendedName>
        <fullName evidence="16">Ubiquitin carboxyl-terminal hydrolase</fullName>
        <ecNumber evidence="16">3.4.19.12</ecNumber>
    </recommendedName>
</protein>
<dbReference type="InterPro" id="IPR001394">
    <property type="entry name" value="Peptidase_C19_UCH"/>
</dbReference>
<comment type="catalytic activity">
    <reaction evidence="1 16">
        <text>Thiol-dependent hydrolysis of ester, thioester, amide, peptide and isopeptide bonds formed by the C-terminal Gly of ubiquitin (a 76-residue protein attached to proteins as an intracellular targeting signal).</text>
        <dbReference type="EC" id="3.4.19.12"/>
    </reaction>
</comment>
<dbReference type="Pfam" id="PF02148">
    <property type="entry name" value="zf-UBP"/>
    <property type="match status" value="1"/>
</dbReference>
<dbReference type="Pfam" id="PF06337">
    <property type="entry name" value="DUSP"/>
    <property type="match status" value="2"/>
</dbReference>
<evidence type="ECO:0000256" key="13">
    <source>
        <dbReference type="ARBA" id="ARBA00022833"/>
    </source>
</evidence>
<name>A0AAV4MSB5_9ARAC</name>
<dbReference type="InterPro" id="IPR028889">
    <property type="entry name" value="USP"/>
</dbReference>
<accession>A0AAV4MSB5</accession>
<keyword evidence="11 16" id="KW-0833">Ubl conjugation pathway</keyword>